<evidence type="ECO:0000259" key="2">
    <source>
        <dbReference type="Pfam" id="PF13449"/>
    </source>
</evidence>
<protein>
    <recommendedName>
        <fullName evidence="2">Phytase-like domain-containing protein</fullName>
    </recommendedName>
</protein>
<dbReference type="Proteomes" id="UP000249185">
    <property type="component" value="Unassembled WGS sequence"/>
</dbReference>
<dbReference type="AlphaFoldDB" id="A0A2W5NA63"/>
<dbReference type="EMBL" id="QFPW01000004">
    <property type="protein sequence ID" value="PZQ50382.1"/>
    <property type="molecule type" value="Genomic_DNA"/>
</dbReference>
<feature type="domain" description="Phytase-like" evidence="2">
    <location>
        <begin position="92"/>
        <end position="418"/>
    </location>
</feature>
<sequence>MSLRAILLATAALAGIAGAARSEEVLPARLAGYAVVPALTLVLPPEDAPRDALVSGKFTGAARVDAPYSAPATTSPAQGGRATGLSLPFIGQAFQGLSGLAHNRAPDGSFYLLTDNGFGAKANSGDALLMFHRVAPDWAAAAIDRRETVFLRDPDRVVPFRIANEATEARYLTGADFDPESIQVIGDTVWIGDEFGPYLIRATLDGRVTGVYPTLVEGAEVRSPDNPAVRVPAAAGVDYRSQRSGGFEGMALNPATGMLWALLEKPLLGADGEPEGAFLRVLEFDPAAAEWTGRGLRFPLGEGAVAIGDFNFIDETRALIIERDAGEGDAARACADPGQPAADCFANPARVKRIVLTDVAKADAEGALPRLAHVDLMAIADPDGKGGPAGGTFTFPFETIENVARVDDTHILVINDNNLPFSTGRETDRAADNEFLLLSVPELLNFQPDS</sequence>
<comment type="caution">
    <text evidence="3">The sequence shown here is derived from an EMBL/GenBank/DDBJ whole genome shotgun (WGS) entry which is preliminary data.</text>
</comment>
<feature type="chain" id="PRO_5016100440" description="Phytase-like domain-containing protein" evidence="1">
    <location>
        <begin position="20"/>
        <end position="450"/>
    </location>
</feature>
<proteinExistence type="predicted"/>
<name>A0A2W5NA63_RHOSU</name>
<feature type="signal peptide" evidence="1">
    <location>
        <begin position="1"/>
        <end position="19"/>
    </location>
</feature>
<reference evidence="3 4" key="1">
    <citation type="submission" date="2017-08" db="EMBL/GenBank/DDBJ databases">
        <title>Infants hospitalized years apart are colonized by the same room-sourced microbial strains.</title>
        <authorList>
            <person name="Brooks B."/>
            <person name="Olm M.R."/>
            <person name="Firek B.A."/>
            <person name="Baker R."/>
            <person name="Thomas B.C."/>
            <person name="Morowitz M.J."/>
            <person name="Banfield J.F."/>
        </authorList>
    </citation>
    <scope>NUCLEOTIDE SEQUENCE [LARGE SCALE GENOMIC DNA]</scope>
    <source>
        <strain evidence="3">S2_005_002_R2_34</strain>
    </source>
</reference>
<dbReference type="InterPro" id="IPR027372">
    <property type="entry name" value="Phytase-like_dom"/>
</dbReference>
<keyword evidence="1" id="KW-0732">Signal</keyword>
<accession>A0A2W5NA63</accession>
<dbReference type="PANTHER" id="PTHR37957:SF1">
    <property type="entry name" value="PHYTASE-LIKE DOMAIN-CONTAINING PROTEIN"/>
    <property type="match status" value="1"/>
</dbReference>
<evidence type="ECO:0000256" key="1">
    <source>
        <dbReference type="SAM" id="SignalP"/>
    </source>
</evidence>
<evidence type="ECO:0000313" key="3">
    <source>
        <dbReference type="EMBL" id="PZQ50382.1"/>
    </source>
</evidence>
<organism evidence="3 4">
    <name type="scientific">Rhodovulum sulfidophilum</name>
    <name type="common">Rhodobacter sulfidophilus</name>
    <dbReference type="NCBI Taxonomy" id="35806"/>
    <lineage>
        <taxon>Bacteria</taxon>
        <taxon>Pseudomonadati</taxon>
        <taxon>Pseudomonadota</taxon>
        <taxon>Alphaproteobacteria</taxon>
        <taxon>Rhodobacterales</taxon>
        <taxon>Paracoccaceae</taxon>
        <taxon>Rhodovulum</taxon>
    </lineage>
</organism>
<gene>
    <name evidence="3" type="ORF">DI556_07450</name>
</gene>
<dbReference type="PANTHER" id="PTHR37957">
    <property type="entry name" value="BLR7070 PROTEIN"/>
    <property type="match status" value="1"/>
</dbReference>
<dbReference type="Pfam" id="PF13449">
    <property type="entry name" value="Phytase-like"/>
    <property type="match status" value="1"/>
</dbReference>
<evidence type="ECO:0000313" key="4">
    <source>
        <dbReference type="Proteomes" id="UP000249185"/>
    </source>
</evidence>